<dbReference type="Gene3D" id="2.170.130.30">
    <property type="match status" value="1"/>
</dbReference>
<feature type="chain" id="PRO_5039050972" evidence="1">
    <location>
        <begin position="40"/>
        <end position="159"/>
    </location>
</feature>
<dbReference type="Pfam" id="PF14478">
    <property type="entry name" value="DUF4430"/>
    <property type="match status" value="1"/>
</dbReference>
<proteinExistence type="predicted"/>
<evidence type="ECO:0000259" key="2">
    <source>
        <dbReference type="Pfam" id="PF14478"/>
    </source>
</evidence>
<dbReference type="AlphaFoldDB" id="A0A9D2DIH1"/>
<protein>
    <submittedName>
        <fullName evidence="3">DUF4430 domain-containing protein</fullName>
    </submittedName>
</protein>
<dbReference type="InterPro" id="IPR027954">
    <property type="entry name" value="Transcobalamin-like_C"/>
</dbReference>
<dbReference type="PROSITE" id="PS51257">
    <property type="entry name" value="PROKAR_LIPOPROTEIN"/>
    <property type="match status" value="1"/>
</dbReference>
<dbReference type="EMBL" id="DXBZ01000035">
    <property type="protein sequence ID" value="HIZ17811.1"/>
    <property type="molecule type" value="Genomic_DNA"/>
</dbReference>
<evidence type="ECO:0000313" key="4">
    <source>
        <dbReference type="Proteomes" id="UP000824029"/>
    </source>
</evidence>
<organism evidence="3 4">
    <name type="scientific">Candidatus Olsenella stercoravium</name>
    <dbReference type="NCBI Taxonomy" id="2838713"/>
    <lineage>
        <taxon>Bacteria</taxon>
        <taxon>Bacillati</taxon>
        <taxon>Actinomycetota</taxon>
        <taxon>Coriobacteriia</taxon>
        <taxon>Coriobacteriales</taxon>
        <taxon>Atopobiaceae</taxon>
        <taxon>Olsenella</taxon>
    </lineage>
</organism>
<reference evidence="3" key="1">
    <citation type="journal article" date="2021" name="PeerJ">
        <title>Extensive microbial diversity within the chicken gut microbiome revealed by metagenomics and culture.</title>
        <authorList>
            <person name="Gilroy R."/>
            <person name="Ravi A."/>
            <person name="Getino M."/>
            <person name="Pursley I."/>
            <person name="Horton D.L."/>
            <person name="Alikhan N.F."/>
            <person name="Baker D."/>
            <person name="Gharbi K."/>
            <person name="Hall N."/>
            <person name="Watson M."/>
            <person name="Adriaenssens E.M."/>
            <person name="Foster-Nyarko E."/>
            <person name="Jarju S."/>
            <person name="Secka A."/>
            <person name="Antonio M."/>
            <person name="Oren A."/>
            <person name="Chaudhuri R.R."/>
            <person name="La Ragione R."/>
            <person name="Hildebrand F."/>
            <person name="Pallen M.J."/>
        </authorList>
    </citation>
    <scope>NUCLEOTIDE SEQUENCE</scope>
    <source>
        <strain evidence="3">ChiHecolR3B27-1887</strain>
    </source>
</reference>
<accession>A0A9D2DIH1</accession>
<feature type="signal peptide" evidence="1">
    <location>
        <begin position="1"/>
        <end position="39"/>
    </location>
</feature>
<sequence length="159" mass="16358">MSQKRHNRTAEKNPLMRLGAAFAALVLVVGLVACGAAPATDGAADSGTDAAQEQQATIAVTVEVDATAGEGEATSAEVEVPEGATVYDALVATGVDVNASDSDYGMYVQGIDGLAGGDFGDMSGWMFEVNGEMAEVGCSQYELSDGDVVTWTYVTEFTE</sequence>
<dbReference type="Proteomes" id="UP000824029">
    <property type="component" value="Unassembled WGS sequence"/>
</dbReference>
<evidence type="ECO:0000256" key="1">
    <source>
        <dbReference type="SAM" id="SignalP"/>
    </source>
</evidence>
<gene>
    <name evidence="3" type="ORF">IAA22_01695</name>
</gene>
<reference evidence="3" key="2">
    <citation type="submission" date="2021-04" db="EMBL/GenBank/DDBJ databases">
        <authorList>
            <person name="Gilroy R."/>
        </authorList>
    </citation>
    <scope>NUCLEOTIDE SEQUENCE</scope>
    <source>
        <strain evidence="3">ChiHecolR3B27-1887</strain>
    </source>
</reference>
<evidence type="ECO:0000313" key="3">
    <source>
        <dbReference type="EMBL" id="HIZ17811.1"/>
    </source>
</evidence>
<name>A0A9D2DIH1_9ACTN</name>
<comment type="caution">
    <text evidence="3">The sequence shown here is derived from an EMBL/GenBank/DDBJ whole genome shotgun (WGS) entry which is preliminary data.</text>
</comment>
<keyword evidence="1" id="KW-0732">Signal</keyword>
<feature type="domain" description="Transcobalamin-like C-terminal" evidence="2">
    <location>
        <begin position="83"/>
        <end position="154"/>
    </location>
</feature>